<evidence type="ECO:0000313" key="3">
    <source>
        <dbReference type="Proteomes" id="UP001597180"/>
    </source>
</evidence>
<keyword evidence="1" id="KW-0472">Membrane</keyword>
<dbReference type="PANTHER" id="PTHR37314:SF4">
    <property type="entry name" value="UPF0700 TRANSMEMBRANE PROTEIN YOAK"/>
    <property type="match status" value="1"/>
</dbReference>
<organism evidence="2 3">
    <name type="scientific">Paenibacillus vulneris</name>
    <dbReference type="NCBI Taxonomy" id="1133364"/>
    <lineage>
        <taxon>Bacteria</taxon>
        <taxon>Bacillati</taxon>
        <taxon>Bacillota</taxon>
        <taxon>Bacilli</taxon>
        <taxon>Bacillales</taxon>
        <taxon>Paenibacillaceae</taxon>
        <taxon>Paenibacillus</taxon>
    </lineage>
</organism>
<feature type="transmembrane region" description="Helical" evidence="1">
    <location>
        <begin position="53"/>
        <end position="77"/>
    </location>
</feature>
<reference evidence="3" key="1">
    <citation type="journal article" date="2019" name="Int. J. Syst. Evol. Microbiol.">
        <title>The Global Catalogue of Microorganisms (GCM) 10K type strain sequencing project: providing services to taxonomists for standard genome sequencing and annotation.</title>
        <authorList>
            <consortium name="The Broad Institute Genomics Platform"/>
            <consortium name="The Broad Institute Genome Sequencing Center for Infectious Disease"/>
            <person name="Wu L."/>
            <person name="Ma J."/>
        </authorList>
    </citation>
    <scope>NUCLEOTIDE SEQUENCE [LARGE SCALE GENOMIC DNA]</scope>
    <source>
        <strain evidence="3">CCUG 53270</strain>
    </source>
</reference>
<evidence type="ECO:0000256" key="1">
    <source>
        <dbReference type="SAM" id="Phobius"/>
    </source>
</evidence>
<keyword evidence="1" id="KW-0812">Transmembrane</keyword>
<feature type="transmembrane region" description="Helical" evidence="1">
    <location>
        <begin position="9"/>
        <end position="33"/>
    </location>
</feature>
<accession>A0ABW3URJ3</accession>
<dbReference type="Pfam" id="PF06912">
    <property type="entry name" value="DUF1275"/>
    <property type="match status" value="1"/>
</dbReference>
<dbReference type="Proteomes" id="UP001597180">
    <property type="component" value="Unassembled WGS sequence"/>
</dbReference>
<name>A0ABW3URJ3_9BACL</name>
<proteinExistence type="predicted"/>
<feature type="transmembrane region" description="Helical" evidence="1">
    <location>
        <begin position="206"/>
        <end position="227"/>
    </location>
</feature>
<dbReference type="EMBL" id="JBHTLU010000031">
    <property type="protein sequence ID" value="MFD1222521.1"/>
    <property type="molecule type" value="Genomic_DNA"/>
</dbReference>
<dbReference type="InterPro" id="IPR010699">
    <property type="entry name" value="DUF1275"/>
</dbReference>
<keyword evidence="1" id="KW-1133">Transmembrane helix</keyword>
<dbReference type="PANTHER" id="PTHR37314">
    <property type="entry name" value="SLR0142 PROTEIN"/>
    <property type="match status" value="1"/>
</dbReference>
<dbReference type="RefSeq" id="WP_345588119.1">
    <property type="nucleotide sequence ID" value="NZ_BAABJG010000015.1"/>
</dbReference>
<feature type="transmembrane region" description="Helical" evidence="1">
    <location>
        <begin position="180"/>
        <end position="200"/>
    </location>
</feature>
<protein>
    <submittedName>
        <fullName evidence="2">YoaK family protein</fullName>
    </submittedName>
</protein>
<keyword evidence="3" id="KW-1185">Reference proteome</keyword>
<sequence length="235" mass="25281">MSTSTYRHIIILLLCMTAGIVDVVGYLGLGHVFTANMTGNIVLMGLSIGRVEGLAVLRSVIALVGFIAGTALAALIVNKDKTPSLWPRAVTTALSIEWMILVAFAITSGWIRETDSGVYFLIILLSVAMGMQTTAARRLGIAGISTTVLTNNLANVIEDGIQQLRLLFGRDTKMTFSQESLLRLLAIVIYCLGAIIGTIAETSHPLAIIWVPVAVLAAIIVTVRIQFRNEPVVYK</sequence>
<feature type="transmembrane region" description="Helical" evidence="1">
    <location>
        <begin position="117"/>
        <end position="136"/>
    </location>
</feature>
<feature type="transmembrane region" description="Helical" evidence="1">
    <location>
        <begin position="89"/>
        <end position="111"/>
    </location>
</feature>
<evidence type="ECO:0000313" key="2">
    <source>
        <dbReference type="EMBL" id="MFD1222521.1"/>
    </source>
</evidence>
<comment type="caution">
    <text evidence="2">The sequence shown here is derived from an EMBL/GenBank/DDBJ whole genome shotgun (WGS) entry which is preliminary data.</text>
</comment>
<gene>
    <name evidence="2" type="ORF">ACFQ4B_20595</name>
</gene>